<dbReference type="SUPFAM" id="SSF54211">
    <property type="entry name" value="Ribosomal protein S5 domain 2-like"/>
    <property type="match status" value="1"/>
</dbReference>
<keyword evidence="3 6" id="KW-0799">Topoisomerase</keyword>
<reference evidence="9" key="1">
    <citation type="submission" date="2022-08" db="EMBL/GenBank/DDBJ databases">
        <title>Novel Bdellovibrio Species Isolated from Svalbard: Designation Bdellovibrio svalbardensis.</title>
        <authorList>
            <person name="Mitchell R.J."/>
            <person name="Choi S.Y."/>
        </authorList>
    </citation>
    <scope>NUCLEOTIDE SEQUENCE</scope>
    <source>
        <strain evidence="9">PAP01</strain>
    </source>
</reference>
<feature type="compositionally biased region" description="Low complexity" evidence="7">
    <location>
        <begin position="569"/>
        <end position="585"/>
    </location>
</feature>
<dbReference type="Gene3D" id="3.30.230.10">
    <property type="match status" value="1"/>
</dbReference>
<dbReference type="HAMAP" id="MF_00322">
    <property type="entry name" value="Top6B"/>
    <property type="match status" value="1"/>
</dbReference>
<evidence type="ECO:0000313" key="9">
    <source>
        <dbReference type="EMBL" id="MDG0818095.1"/>
    </source>
</evidence>
<keyword evidence="4 6" id="KW-0238">DNA-binding</keyword>
<feature type="binding site" evidence="6">
    <location>
        <position position="39"/>
    </location>
    <ligand>
        <name>ATP</name>
        <dbReference type="ChEBI" id="CHEBI:30616"/>
    </ligand>
</feature>
<dbReference type="Gene3D" id="3.30.565.10">
    <property type="entry name" value="Histidine kinase-like ATPase, C-terminal domain"/>
    <property type="match status" value="1"/>
</dbReference>
<dbReference type="EMBL" id="JANRMI010000006">
    <property type="protein sequence ID" value="MDG0818095.1"/>
    <property type="molecule type" value="Genomic_DNA"/>
</dbReference>
<proteinExistence type="inferred from homology"/>
<dbReference type="GO" id="GO:0003918">
    <property type="term" value="F:DNA topoisomerase type II (double strand cut, ATP-hydrolyzing) activity"/>
    <property type="evidence" value="ECO:0007669"/>
    <property type="project" value="UniProtKB-EC"/>
</dbReference>
<dbReference type="CDD" id="cd00823">
    <property type="entry name" value="TopoIIB_Trans"/>
    <property type="match status" value="1"/>
</dbReference>
<evidence type="ECO:0000256" key="1">
    <source>
        <dbReference type="ARBA" id="ARBA00022741"/>
    </source>
</evidence>
<dbReference type="RefSeq" id="WP_277579570.1">
    <property type="nucleotide sequence ID" value="NZ_JANRMI010000006.1"/>
</dbReference>
<evidence type="ECO:0000313" key="10">
    <source>
        <dbReference type="Proteomes" id="UP001152321"/>
    </source>
</evidence>
<dbReference type="NCBIfam" id="NF003218">
    <property type="entry name" value="PRK04184.1"/>
    <property type="match status" value="1"/>
</dbReference>
<comment type="catalytic activity">
    <reaction evidence="6">
        <text>ATP-dependent breakage, passage and rejoining of double-stranded DNA.</text>
        <dbReference type="EC" id="5.6.2.2"/>
    </reaction>
</comment>
<feature type="binding site" evidence="6">
    <location>
        <begin position="108"/>
        <end position="115"/>
    </location>
    <ligand>
        <name>ATP</name>
        <dbReference type="ChEBI" id="CHEBI:30616"/>
    </ligand>
</feature>
<evidence type="ECO:0000256" key="6">
    <source>
        <dbReference type="HAMAP-Rule" id="MF_00322"/>
    </source>
</evidence>
<accession>A0ABT6DMK2</accession>
<feature type="compositionally biased region" description="Basic and acidic residues" evidence="7">
    <location>
        <begin position="533"/>
        <end position="545"/>
    </location>
</feature>
<dbReference type="PANTHER" id="PTHR48444">
    <property type="entry name" value="DNA TOPOISOMERASE 6 SUBUNIT B"/>
    <property type="match status" value="1"/>
</dbReference>
<dbReference type="InterPro" id="IPR015320">
    <property type="entry name" value="TopoVI_B_transducer"/>
</dbReference>
<dbReference type="Proteomes" id="UP001152321">
    <property type="component" value="Unassembled WGS sequence"/>
</dbReference>
<dbReference type="InterPro" id="IPR014721">
    <property type="entry name" value="Ribsml_uS5_D2-typ_fold_subgr"/>
</dbReference>
<dbReference type="InterPro" id="IPR036890">
    <property type="entry name" value="HATPase_C_sf"/>
</dbReference>
<evidence type="ECO:0000256" key="3">
    <source>
        <dbReference type="ARBA" id="ARBA00023029"/>
    </source>
</evidence>
<comment type="caution">
    <text evidence="9">The sequence shown here is derived from an EMBL/GenBank/DDBJ whole genome shotgun (WGS) entry which is preliminary data.</text>
</comment>
<feature type="binding site" evidence="6">
    <location>
        <begin position="98"/>
        <end position="99"/>
    </location>
    <ligand>
        <name>ATP</name>
        <dbReference type="ChEBI" id="CHEBI:30616"/>
    </ligand>
</feature>
<keyword evidence="2 6" id="KW-0067">ATP-binding</keyword>
<dbReference type="PANTHER" id="PTHR48444:SF1">
    <property type="entry name" value="DNA TOPOISOMERASE 6 SUBUNIT B"/>
    <property type="match status" value="1"/>
</dbReference>
<sequence>MSKITKSSTAEYFAKNLQQVGFSSPLKAVLTTLKEAVDNSLDACESAAILPDLLIEVTKVGTGSTKNTDLIRIVVEDNGPGIEADDLAKVYGEYLASSKFGRGQCSRGQQGIGISAATTWAQMTNARGVNVTSKTKKMRKAMSAQVDVDIKSNTGILKNKETIDWDREHGTRVEFLLDGRIQLNGDGGILTYIEGTVLVNPHLTVTYKLMENDFVTVNRVTTEVPEVPEATLPHPHTFKLGEFITHSTLFGKTTLSKFLKTGFSRISDQSIKDFTKNGLPKNLLERPVSSLSDEDFKKAFMAVQATTLMAPSTKSVLTVGEESLAKSIYRLGEVDFFAVVTRKPTICDFKPVVVEVALARFKDRNQQGDTPVQLLRFANRVPLQFDKSGCAITWAIESVNWKSYGLQQPKDSLPLGPYIFAVSIVSPFIKFKNASKETIDASEELVAEIRLALIQAGQKLSRHIKKEVKEADLERKLAHIEQFGPILVEGLARLVNANEARKNRATEGLKKLLGRDSEDAIADLEAAESKLLEQKKRDKKKGIEHDDIEEDVIRASDLVDEEESEAPQGTTKKATTKKATTTTKKTTGKKR</sequence>
<protein>
    <recommendedName>
        <fullName evidence="6">Type 2 DNA topoisomerase 6 subunit B</fullName>
        <ecNumber evidence="6">5.6.2.2</ecNumber>
    </recommendedName>
    <alternativeName>
        <fullName evidence="6">Type II DNA topoisomerase VI subunit B</fullName>
        <shortName evidence="6">TopoVI-B</shortName>
    </alternativeName>
</protein>
<dbReference type="Pfam" id="PF13589">
    <property type="entry name" value="HATPase_c_3"/>
    <property type="match status" value="1"/>
</dbReference>
<name>A0ABT6DMK2_9BACT</name>
<dbReference type="EC" id="5.6.2.2" evidence="6"/>
<organism evidence="9 10">
    <name type="scientific">Bdellovibrio svalbardensis</name>
    <dbReference type="NCBI Taxonomy" id="2972972"/>
    <lineage>
        <taxon>Bacteria</taxon>
        <taxon>Pseudomonadati</taxon>
        <taxon>Bdellovibrionota</taxon>
        <taxon>Bdellovibrionia</taxon>
        <taxon>Bdellovibrionales</taxon>
        <taxon>Pseudobdellovibrionaceae</taxon>
        <taxon>Bdellovibrio</taxon>
    </lineage>
</organism>
<evidence type="ECO:0000256" key="7">
    <source>
        <dbReference type="SAM" id="MobiDB-lite"/>
    </source>
</evidence>
<evidence type="ECO:0000256" key="4">
    <source>
        <dbReference type="ARBA" id="ARBA00023125"/>
    </source>
</evidence>
<evidence type="ECO:0000256" key="5">
    <source>
        <dbReference type="ARBA" id="ARBA00023235"/>
    </source>
</evidence>
<evidence type="ECO:0000256" key="2">
    <source>
        <dbReference type="ARBA" id="ARBA00022840"/>
    </source>
</evidence>
<feature type="region of interest" description="Disordered" evidence="7">
    <location>
        <begin position="533"/>
        <end position="591"/>
    </location>
</feature>
<feature type="binding site" evidence="6">
    <location>
        <position position="436"/>
    </location>
    <ligand>
        <name>ATP</name>
        <dbReference type="ChEBI" id="CHEBI:30616"/>
    </ligand>
</feature>
<dbReference type="InterPro" id="IPR005734">
    <property type="entry name" value="TopoVI_B"/>
</dbReference>
<feature type="binding site" evidence="6">
    <location>
        <position position="77"/>
    </location>
    <ligand>
        <name>ATP</name>
        <dbReference type="ChEBI" id="CHEBI:30616"/>
    </ligand>
</feature>
<comment type="function">
    <text evidence="6">Relaxes both positive and negative superturns and exhibits a strong decatenase activity.</text>
</comment>
<dbReference type="SUPFAM" id="SSF55874">
    <property type="entry name" value="ATPase domain of HSP90 chaperone/DNA topoisomerase II/histidine kinase"/>
    <property type="match status" value="1"/>
</dbReference>
<dbReference type="Pfam" id="PF09239">
    <property type="entry name" value="Topo-VIb_trans"/>
    <property type="match status" value="1"/>
</dbReference>
<keyword evidence="10" id="KW-1185">Reference proteome</keyword>
<evidence type="ECO:0000259" key="8">
    <source>
        <dbReference type="Pfam" id="PF09239"/>
    </source>
</evidence>
<comment type="similarity">
    <text evidence="6">Belongs to the TOP6B family.</text>
</comment>
<keyword evidence="1 6" id="KW-0547">Nucleotide-binding</keyword>
<keyword evidence="5 6" id="KW-0413">Isomerase</keyword>
<comment type="subunit">
    <text evidence="6">Homodimer. Heterotetramer of two Top6A and two Top6B chains.</text>
</comment>
<feature type="domain" description="DNA topoisomerase VI subunit B transducer" evidence="8">
    <location>
        <begin position="311"/>
        <end position="476"/>
    </location>
</feature>
<dbReference type="InterPro" id="IPR020568">
    <property type="entry name" value="Ribosomal_Su5_D2-typ_SF"/>
</dbReference>
<dbReference type="Gene3D" id="1.10.8.50">
    <property type="match status" value="1"/>
</dbReference>
<gene>
    <name evidence="6" type="primary">top6B</name>
    <name evidence="9" type="ORF">NWE73_17060</name>
</gene>